<dbReference type="InterPro" id="IPR002110">
    <property type="entry name" value="Ankyrin_rpt"/>
</dbReference>
<keyword evidence="1" id="KW-0040">ANK repeat</keyword>
<feature type="repeat" description="ANK" evidence="1">
    <location>
        <begin position="66"/>
        <end position="98"/>
    </location>
</feature>
<dbReference type="OrthoDB" id="423533at2759"/>
<dbReference type="InterPro" id="IPR036770">
    <property type="entry name" value="Ankyrin_rpt-contain_sf"/>
</dbReference>
<organism evidence="2 3">
    <name type="scientific">Adineta ricciae</name>
    <name type="common">Rotifer</name>
    <dbReference type="NCBI Taxonomy" id="249248"/>
    <lineage>
        <taxon>Eukaryota</taxon>
        <taxon>Metazoa</taxon>
        <taxon>Spiralia</taxon>
        <taxon>Gnathifera</taxon>
        <taxon>Rotifera</taxon>
        <taxon>Eurotatoria</taxon>
        <taxon>Bdelloidea</taxon>
        <taxon>Adinetida</taxon>
        <taxon>Adinetidae</taxon>
        <taxon>Adineta</taxon>
    </lineage>
</organism>
<evidence type="ECO:0008006" key="4">
    <source>
        <dbReference type="Google" id="ProtNLM"/>
    </source>
</evidence>
<dbReference type="PROSITE" id="PS50297">
    <property type="entry name" value="ANK_REP_REGION"/>
    <property type="match status" value="1"/>
</dbReference>
<comment type="caution">
    <text evidence="2">The sequence shown here is derived from an EMBL/GenBank/DDBJ whole genome shotgun (WGS) entry which is preliminary data.</text>
</comment>
<evidence type="ECO:0000313" key="3">
    <source>
        <dbReference type="Proteomes" id="UP000663852"/>
    </source>
</evidence>
<dbReference type="AlphaFoldDB" id="A0A815L3Z1"/>
<gene>
    <name evidence="2" type="ORF">EDS130_LOCUS36229</name>
</gene>
<dbReference type="Proteomes" id="UP000663852">
    <property type="component" value="Unassembled WGS sequence"/>
</dbReference>
<dbReference type="EMBL" id="CAJNOJ010000333">
    <property type="protein sequence ID" value="CAF1404168.1"/>
    <property type="molecule type" value="Genomic_DNA"/>
</dbReference>
<accession>A0A815L3Z1</accession>
<sequence>MCSLSNSNPSAALTKQKHKEIARYLKRIKHIPPSPFYLACEKGDFAYVEKQLKMLSSDELDQIESTGETSLHIATRNNQLEIVRLLLENGCSRNIYNSSGKFPYEEARTNEMKQLYAPPNISQFFEENPKASYGIFVPLQQIGKLARPYTTNPNQITTTGDANHSNGTSIRDQELKSEQEVIQYITNRQALAMWIKICAWVYHKCGGAIRRDEEEGNDFAPELFDLDNDRDLETFLNSLAPNETQPNLIVKQSIKREETQVLTWKQRFMNVCCCKNVISPASQSSQLTTTDSVRTAQPNRDHLKYSSLQSIHGQLACSNNPRDFIRASKDFNTVVPLIYLYTKQELRFYAELNKNLATIDNNPNRAASICDRFVREFDLREAELSKFGFIGVTYRGTTMSESDFEHYRQASEQNPKWTIVPRAFQSTTVKRSKAMEFIDLKRAKGKHVGLLVYHIPVACSTIFSVKEISRYPQEEEVLIMPGNLFTIMKVTQCVDNPDLPEVHLEHVKREISFFKKVQTIFRAATTTASGID</sequence>
<reference evidence="2" key="1">
    <citation type="submission" date="2021-02" db="EMBL/GenBank/DDBJ databases">
        <authorList>
            <person name="Nowell W R."/>
        </authorList>
    </citation>
    <scope>NUCLEOTIDE SEQUENCE</scope>
</reference>
<evidence type="ECO:0000313" key="2">
    <source>
        <dbReference type="EMBL" id="CAF1404168.1"/>
    </source>
</evidence>
<proteinExistence type="predicted"/>
<dbReference type="SUPFAM" id="SSF48403">
    <property type="entry name" value="Ankyrin repeat"/>
    <property type="match status" value="1"/>
</dbReference>
<name>A0A815L3Z1_ADIRI</name>
<dbReference type="SUPFAM" id="SSF56399">
    <property type="entry name" value="ADP-ribosylation"/>
    <property type="match status" value="1"/>
</dbReference>
<dbReference type="Pfam" id="PF12796">
    <property type="entry name" value="Ank_2"/>
    <property type="match status" value="1"/>
</dbReference>
<dbReference type="Gene3D" id="1.25.40.20">
    <property type="entry name" value="Ankyrin repeat-containing domain"/>
    <property type="match status" value="1"/>
</dbReference>
<dbReference type="PROSITE" id="PS50088">
    <property type="entry name" value="ANK_REPEAT"/>
    <property type="match status" value="1"/>
</dbReference>
<protein>
    <recommendedName>
        <fullName evidence="4">NAD(+)--protein-arginine ADP-ribosyltransferase</fullName>
    </recommendedName>
</protein>
<dbReference type="Gene3D" id="3.90.176.10">
    <property type="entry name" value="Toxin ADP-ribosyltransferase, Chain A, domain 1"/>
    <property type="match status" value="1"/>
</dbReference>
<dbReference type="SMART" id="SM00248">
    <property type="entry name" value="ANK"/>
    <property type="match status" value="1"/>
</dbReference>
<evidence type="ECO:0000256" key="1">
    <source>
        <dbReference type="PROSITE-ProRule" id="PRU00023"/>
    </source>
</evidence>